<dbReference type="PANTHER" id="PTHR32278">
    <property type="entry name" value="F-BOX DOMAIN-CONTAINING PROTEIN"/>
    <property type="match status" value="1"/>
</dbReference>
<dbReference type="EMBL" id="JAUESC010000002">
    <property type="protein sequence ID" value="KAK0606075.1"/>
    <property type="molecule type" value="Genomic_DNA"/>
</dbReference>
<dbReference type="Proteomes" id="UP001168877">
    <property type="component" value="Unassembled WGS sequence"/>
</dbReference>
<accession>A0AA39TMA4</accession>
<reference evidence="1" key="2">
    <citation type="submission" date="2023-06" db="EMBL/GenBank/DDBJ databases">
        <authorList>
            <person name="Swenson N.G."/>
            <person name="Wegrzyn J.L."/>
            <person name="Mcevoy S.L."/>
        </authorList>
    </citation>
    <scope>NUCLEOTIDE SEQUENCE</scope>
    <source>
        <strain evidence="1">NS2018</strain>
        <tissue evidence="1">Leaf</tissue>
    </source>
</reference>
<dbReference type="Pfam" id="PF14299">
    <property type="entry name" value="PP2"/>
    <property type="match status" value="1"/>
</dbReference>
<dbReference type="PANTHER" id="PTHR32278:SF111">
    <property type="entry name" value="F-BOX PROTEIN PP2-B12-RELATED"/>
    <property type="match status" value="1"/>
</dbReference>
<proteinExistence type="predicted"/>
<sequence length="107" mass="12263">MTKRFPEVAELRIVCWFEIHGKIDISLLSTTTTYVAYLVFKPTDNFFGFDNNPVEVAVGLAEGDFQNRTVYFDQRQQNIVPADNPDLFPKEGGDGWLESELGIFPWK</sequence>
<dbReference type="InterPro" id="IPR025886">
    <property type="entry name" value="PP2-like"/>
</dbReference>
<reference evidence="1" key="1">
    <citation type="journal article" date="2022" name="Plant J.">
        <title>Strategies of tolerance reflected in two North American maple genomes.</title>
        <authorList>
            <person name="McEvoy S.L."/>
            <person name="Sezen U.U."/>
            <person name="Trouern-Trend A."/>
            <person name="McMahon S.M."/>
            <person name="Schaberg P.G."/>
            <person name="Yang J."/>
            <person name="Wegrzyn J.L."/>
            <person name="Swenson N.G."/>
        </authorList>
    </citation>
    <scope>NUCLEOTIDE SEQUENCE</scope>
    <source>
        <strain evidence="1">NS2018</strain>
    </source>
</reference>
<protein>
    <submittedName>
        <fullName evidence="1">Uncharacterized protein</fullName>
    </submittedName>
</protein>
<evidence type="ECO:0000313" key="1">
    <source>
        <dbReference type="EMBL" id="KAK0606075.1"/>
    </source>
</evidence>
<name>A0AA39TMA4_ACESA</name>
<keyword evidence="2" id="KW-1185">Reference proteome</keyword>
<dbReference type="AlphaFoldDB" id="A0AA39TMA4"/>
<comment type="caution">
    <text evidence="1">The sequence shown here is derived from an EMBL/GenBank/DDBJ whole genome shotgun (WGS) entry which is preliminary data.</text>
</comment>
<gene>
    <name evidence="1" type="ORF">LWI29_033902</name>
</gene>
<evidence type="ECO:0000313" key="2">
    <source>
        <dbReference type="Proteomes" id="UP001168877"/>
    </source>
</evidence>
<organism evidence="1 2">
    <name type="scientific">Acer saccharum</name>
    <name type="common">Sugar maple</name>
    <dbReference type="NCBI Taxonomy" id="4024"/>
    <lineage>
        <taxon>Eukaryota</taxon>
        <taxon>Viridiplantae</taxon>
        <taxon>Streptophyta</taxon>
        <taxon>Embryophyta</taxon>
        <taxon>Tracheophyta</taxon>
        <taxon>Spermatophyta</taxon>
        <taxon>Magnoliopsida</taxon>
        <taxon>eudicotyledons</taxon>
        <taxon>Gunneridae</taxon>
        <taxon>Pentapetalae</taxon>
        <taxon>rosids</taxon>
        <taxon>malvids</taxon>
        <taxon>Sapindales</taxon>
        <taxon>Sapindaceae</taxon>
        <taxon>Hippocastanoideae</taxon>
        <taxon>Acereae</taxon>
        <taxon>Acer</taxon>
    </lineage>
</organism>